<keyword evidence="3" id="KW-0436">Ligase</keyword>
<dbReference type="Gene3D" id="3.30.300.30">
    <property type="match status" value="1"/>
</dbReference>
<dbReference type="InterPro" id="IPR045851">
    <property type="entry name" value="AMP-bd_C_sf"/>
</dbReference>
<feature type="domain" description="AMP-dependent synthetase/ligase" evidence="1">
    <location>
        <begin position="7"/>
        <end position="365"/>
    </location>
</feature>
<evidence type="ECO:0000259" key="2">
    <source>
        <dbReference type="Pfam" id="PF13193"/>
    </source>
</evidence>
<accession>A0ABN7IAM8</accession>
<reference evidence="3 4" key="1">
    <citation type="submission" date="2020-10" db="EMBL/GenBank/DDBJ databases">
        <authorList>
            <person name="Peeters C."/>
        </authorList>
    </citation>
    <scope>NUCLEOTIDE SEQUENCE [LARGE SCALE GENOMIC DNA]</scope>
    <source>
        <strain evidence="3 4">LMG 28140</strain>
    </source>
</reference>
<name>A0ABN7IAM8_9BURK</name>
<keyword evidence="4" id="KW-1185">Reference proteome</keyword>
<feature type="domain" description="AMP-binding enzyme C-terminal" evidence="2">
    <location>
        <begin position="415"/>
        <end position="490"/>
    </location>
</feature>
<dbReference type="InterPro" id="IPR025110">
    <property type="entry name" value="AMP-bd_C"/>
</dbReference>
<dbReference type="PANTHER" id="PTHR43767">
    <property type="entry name" value="LONG-CHAIN-FATTY-ACID--COA LIGASE"/>
    <property type="match status" value="1"/>
</dbReference>
<gene>
    <name evidence="3" type="ORF">LMG28140_05647</name>
</gene>
<dbReference type="EMBL" id="CAJHCP010000014">
    <property type="protein sequence ID" value="CAD6555280.1"/>
    <property type="molecule type" value="Genomic_DNA"/>
</dbReference>
<evidence type="ECO:0000313" key="3">
    <source>
        <dbReference type="EMBL" id="CAD6555280.1"/>
    </source>
</evidence>
<dbReference type="EC" id="6.2.1.3" evidence="3"/>
<organism evidence="3 4">
    <name type="scientific">Paraburkholderia metrosideri</name>
    <dbReference type="NCBI Taxonomy" id="580937"/>
    <lineage>
        <taxon>Bacteria</taxon>
        <taxon>Pseudomonadati</taxon>
        <taxon>Pseudomonadota</taxon>
        <taxon>Betaproteobacteria</taxon>
        <taxon>Burkholderiales</taxon>
        <taxon>Burkholderiaceae</taxon>
        <taxon>Paraburkholderia</taxon>
    </lineage>
</organism>
<dbReference type="PANTHER" id="PTHR43767:SF1">
    <property type="entry name" value="NONRIBOSOMAL PEPTIDE SYNTHASE PES1 (EUROFUNG)-RELATED"/>
    <property type="match status" value="1"/>
</dbReference>
<dbReference type="InterPro" id="IPR042099">
    <property type="entry name" value="ANL_N_sf"/>
</dbReference>
<dbReference type="Pfam" id="PF13193">
    <property type="entry name" value="AMP-binding_C"/>
    <property type="match status" value="1"/>
</dbReference>
<comment type="caution">
    <text evidence="3">The sequence shown here is derived from an EMBL/GenBank/DDBJ whole genome shotgun (WGS) entry which is preliminary data.</text>
</comment>
<evidence type="ECO:0000259" key="1">
    <source>
        <dbReference type="Pfam" id="PF00501"/>
    </source>
</evidence>
<dbReference type="SUPFAM" id="SSF56801">
    <property type="entry name" value="Acetyl-CoA synthetase-like"/>
    <property type="match status" value="1"/>
</dbReference>
<dbReference type="GO" id="GO:0004467">
    <property type="term" value="F:long-chain fatty acid-CoA ligase activity"/>
    <property type="evidence" value="ECO:0007669"/>
    <property type="project" value="UniProtKB-EC"/>
</dbReference>
<dbReference type="PROSITE" id="PS00455">
    <property type="entry name" value="AMP_BINDING"/>
    <property type="match status" value="1"/>
</dbReference>
<dbReference type="InterPro" id="IPR020845">
    <property type="entry name" value="AMP-binding_CS"/>
</dbReference>
<protein>
    <submittedName>
        <fullName evidence="3">Long-chain-fatty-acid--CoA ligase FadD13</fullName>
        <ecNumber evidence="3">6.2.1.3</ecNumber>
    </submittedName>
</protein>
<proteinExistence type="predicted"/>
<dbReference type="RefSeq" id="WP_201645548.1">
    <property type="nucleotide sequence ID" value="NZ_CAJHCP010000014.1"/>
</dbReference>
<dbReference type="Pfam" id="PF00501">
    <property type="entry name" value="AMP-binding"/>
    <property type="match status" value="1"/>
</dbReference>
<dbReference type="Proteomes" id="UP000598032">
    <property type="component" value="Unassembled WGS sequence"/>
</dbReference>
<dbReference type="InterPro" id="IPR000873">
    <property type="entry name" value="AMP-dep_synth/lig_dom"/>
</dbReference>
<dbReference type="InterPro" id="IPR050237">
    <property type="entry name" value="ATP-dep_AMP-bd_enzyme"/>
</dbReference>
<sequence length="502" mass="54791">MNIVSLFEGNVRKYGDKPFLRHAGTSYSYGHIDAQSKRAAAVLSRHGVQAGDRVALMCFNTPGFIIAMLGAWRIGAVVVPVNHKLQAPEVDYILTHARVKLCIFDGTLAPVMDRLETSVPAMSTDSAAPGYVWLDELLDDAIGYQGSPPGDSAIAQILYTSGTTGRPKGCVLSHHNVCQAAQTTALAMSMTRDERTLLAMPLWHSSPLNNWMLGTLYVGGTVILLREYHPLSFIQTVQDERVTLFFGAPVSYLLPLQMGLDIGAFDLSSIRAWIYGGGPIGADLAQRLALVYRSDRFYQVFGMTETGPSGTVLYPDEQIARAGSIGRVATPGVDIRVVREDGSETLPGEVGEILLKADSTMQGYLDDEAATAQALVDGWYRTGDLVRKDADGYLFIVDRNKDMIITGGENVYSKEVEDALLAHPAVKDVAVIGRPHDEWGETVVAVLVARDGVMPDAKELSEFLASRLAKYKIPREYVVRDVLPRTPTGKLMKHLLRQAPLQ</sequence>
<evidence type="ECO:0000313" key="4">
    <source>
        <dbReference type="Proteomes" id="UP000598032"/>
    </source>
</evidence>
<dbReference type="Gene3D" id="3.40.50.12780">
    <property type="entry name" value="N-terminal domain of ligase-like"/>
    <property type="match status" value="1"/>
</dbReference>